<dbReference type="SUPFAM" id="SSF55729">
    <property type="entry name" value="Acyl-CoA N-acyltransferases (Nat)"/>
    <property type="match status" value="1"/>
</dbReference>
<feature type="domain" description="N-acetyltransferase" evidence="1">
    <location>
        <begin position="1"/>
        <end position="148"/>
    </location>
</feature>
<evidence type="ECO:0000259" key="1">
    <source>
        <dbReference type="PROSITE" id="PS51186"/>
    </source>
</evidence>
<protein>
    <submittedName>
        <fullName evidence="2">GNAT family N-acetyltransferase</fullName>
    </submittedName>
</protein>
<dbReference type="Gene3D" id="3.40.630.30">
    <property type="match status" value="1"/>
</dbReference>
<dbReference type="Proteomes" id="UP000266644">
    <property type="component" value="Unassembled WGS sequence"/>
</dbReference>
<dbReference type="EMBL" id="QRJE01000022">
    <property type="protein sequence ID" value="RHH09724.1"/>
    <property type="molecule type" value="Genomic_DNA"/>
</dbReference>
<dbReference type="RefSeq" id="WP_080720278.1">
    <property type="nucleotide sequence ID" value="NZ_CABJEQ010000004.1"/>
</dbReference>
<gene>
    <name evidence="2" type="ORF">DW228_14220</name>
</gene>
<name>A0A396BSW4_BACFG</name>
<accession>A0A396BSW4</accession>
<dbReference type="PROSITE" id="PS51186">
    <property type="entry name" value="GNAT"/>
    <property type="match status" value="1"/>
</dbReference>
<dbReference type="InterPro" id="IPR016181">
    <property type="entry name" value="Acyl_CoA_acyltransferase"/>
</dbReference>
<reference evidence="2 3" key="1">
    <citation type="submission" date="2018-08" db="EMBL/GenBank/DDBJ databases">
        <title>A genome reference for cultivated species of the human gut microbiota.</title>
        <authorList>
            <person name="Zou Y."/>
            <person name="Xue W."/>
            <person name="Luo G."/>
        </authorList>
    </citation>
    <scope>NUCLEOTIDE SEQUENCE [LARGE SCALE GENOMIC DNA]</scope>
    <source>
        <strain evidence="2 3">AM18-6</strain>
    </source>
</reference>
<dbReference type="GO" id="GO:0016747">
    <property type="term" value="F:acyltransferase activity, transferring groups other than amino-acyl groups"/>
    <property type="evidence" value="ECO:0007669"/>
    <property type="project" value="InterPro"/>
</dbReference>
<proteinExistence type="predicted"/>
<dbReference type="AlphaFoldDB" id="A0A396BSW4"/>
<dbReference type="InterPro" id="IPR000182">
    <property type="entry name" value="GNAT_dom"/>
</dbReference>
<keyword evidence="2" id="KW-0808">Transferase</keyword>
<organism evidence="2 3">
    <name type="scientific">Bacteroides fragilis</name>
    <dbReference type="NCBI Taxonomy" id="817"/>
    <lineage>
        <taxon>Bacteria</taxon>
        <taxon>Pseudomonadati</taxon>
        <taxon>Bacteroidota</taxon>
        <taxon>Bacteroidia</taxon>
        <taxon>Bacteroidales</taxon>
        <taxon>Bacteroidaceae</taxon>
        <taxon>Bacteroides</taxon>
    </lineage>
</organism>
<dbReference type="Pfam" id="PF13508">
    <property type="entry name" value="Acetyltransf_7"/>
    <property type="match status" value="1"/>
</dbReference>
<evidence type="ECO:0000313" key="3">
    <source>
        <dbReference type="Proteomes" id="UP000266644"/>
    </source>
</evidence>
<sequence>MDIVLSTDDKKQYLDLLLLADESESMIDRYLERGELFVFNDNGVKAVCVVTDEGDGVCELKNIVVTPESQRQGYGKRLIKHLLTYYSGRYNQMIVGTGDVPSSVGFYKSCGFEYSHRIENFFTNNYDHQMIEDGVLLKDMVYLKRNIPENITVKTYYGRVPACGVFCGGCPIYTRDKKPCLGAELNKDRCEKCKTFHLCCVEKEITHCYQCEVFPCTKFKSFAKRWLKYGQDFIENQNVLKQVGGIEFLKIYNEKTNNEDRL</sequence>
<comment type="caution">
    <text evidence="2">The sequence shown here is derived from an EMBL/GenBank/DDBJ whole genome shotgun (WGS) entry which is preliminary data.</text>
</comment>
<dbReference type="CDD" id="cd04301">
    <property type="entry name" value="NAT_SF"/>
    <property type="match status" value="1"/>
</dbReference>
<evidence type="ECO:0000313" key="2">
    <source>
        <dbReference type="EMBL" id="RHH09724.1"/>
    </source>
</evidence>